<protein>
    <submittedName>
        <fullName evidence="2">Gm12886 protein</fullName>
    </submittedName>
</protein>
<dbReference type="EMBL" id="CALSGD010001432">
    <property type="protein sequence ID" value="CAH6790816.1"/>
    <property type="molecule type" value="Genomic_DNA"/>
</dbReference>
<name>A0AAU9ZF71_PHORO</name>
<keyword evidence="1" id="KW-0732">Signal</keyword>
<dbReference type="InterPro" id="IPR029058">
    <property type="entry name" value="AB_hydrolase_fold"/>
</dbReference>
<proteinExistence type="predicted"/>
<comment type="caution">
    <text evidence="2">The sequence shown here is derived from an EMBL/GenBank/DDBJ whole genome shotgun (WGS) entry which is preliminary data.</text>
</comment>
<organism evidence="2 3">
    <name type="scientific">Phodopus roborovskii</name>
    <name type="common">Roborovski's desert hamster</name>
    <name type="synonym">Cricetulus roborovskii</name>
    <dbReference type="NCBI Taxonomy" id="109678"/>
    <lineage>
        <taxon>Eukaryota</taxon>
        <taxon>Metazoa</taxon>
        <taxon>Chordata</taxon>
        <taxon>Craniata</taxon>
        <taxon>Vertebrata</taxon>
        <taxon>Euteleostomi</taxon>
        <taxon>Mammalia</taxon>
        <taxon>Eutheria</taxon>
        <taxon>Euarchontoglires</taxon>
        <taxon>Glires</taxon>
        <taxon>Rodentia</taxon>
        <taxon>Myomorpha</taxon>
        <taxon>Muroidea</taxon>
        <taxon>Cricetidae</taxon>
        <taxon>Cricetinae</taxon>
        <taxon>Phodopus</taxon>
    </lineage>
</organism>
<feature type="signal peptide" evidence="1">
    <location>
        <begin position="1"/>
        <end position="21"/>
    </location>
</feature>
<keyword evidence="3" id="KW-1185">Reference proteome</keyword>
<dbReference type="Gene3D" id="3.40.50.1820">
    <property type="entry name" value="alpha/beta hydrolase"/>
    <property type="match status" value="1"/>
</dbReference>
<evidence type="ECO:0000313" key="2">
    <source>
        <dbReference type="EMBL" id="CAH6790816.1"/>
    </source>
</evidence>
<dbReference type="AlphaFoldDB" id="A0AAU9ZF71"/>
<feature type="chain" id="PRO_5043695541" evidence="1">
    <location>
        <begin position="22"/>
        <end position="137"/>
    </location>
</feature>
<dbReference type="Proteomes" id="UP001152836">
    <property type="component" value="Unassembled WGS sequence"/>
</dbReference>
<evidence type="ECO:0000313" key="3">
    <source>
        <dbReference type="Proteomes" id="UP001152836"/>
    </source>
</evidence>
<gene>
    <name evidence="2" type="primary">Gm12886</name>
    <name evidence="2" type="ORF">PHOROB_LOCUS8074</name>
</gene>
<sequence length="137" mass="15525">MVFRGSQWLLSVCLLSWCCNTWELGDKDPESESVLTPLVIWREMDLINTDVFMKLVERTIPGVYVVPLEIGKSVIQDLENKALNASSEVCQILAENPKLHDGYISVTFSKRLQMLPCCLCLPCADIARLLLCLDFFL</sequence>
<reference evidence="2" key="1">
    <citation type="submission" date="2022-06" db="EMBL/GenBank/DDBJ databases">
        <authorList>
            <person name="Andreotti S."/>
            <person name="Wyler E."/>
        </authorList>
    </citation>
    <scope>NUCLEOTIDE SEQUENCE</scope>
</reference>
<evidence type="ECO:0000256" key="1">
    <source>
        <dbReference type="SAM" id="SignalP"/>
    </source>
</evidence>
<accession>A0AAU9ZF71</accession>